<sequence>MAEFLPLLGFIFVGLFSPGPNVILLATSGARFGYRASLPHIFGVAIGVGVTAGLTGFGVGALLNAVPTLTFVLKCGAALWIGWMAYRLWTADPVAADAQGRPFTFLEAVLFQWINPKVWAVALSAMAYLPDMSLGSQAMTLAVAFSVINLGVCNFWTYAGALLSYLLGNAAAWRLFMRIMAIALAGFSVLVFL</sequence>
<evidence type="ECO:0000256" key="4">
    <source>
        <dbReference type="ARBA" id="ARBA00022989"/>
    </source>
</evidence>
<feature type="transmembrane region" description="Helical" evidence="6">
    <location>
        <begin position="141"/>
        <end position="159"/>
    </location>
</feature>
<dbReference type="AlphaFoldDB" id="A0AAN0NM03"/>
<dbReference type="PANTHER" id="PTHR30086">
    <property type="entry name" value="ARGININE EXPORTER PROTEIN ARGO"/>
    <property type="match status" value="1"/>
</dbReference>
<keyword evidence="4 6" id="KW-1133">Transmembrane helix</keyword>
<keyword evidence="3 6" id="KW-0812">Transmembrane</keyword>
<name>A0AAN0NM03_9RHOB</name>
<dbReference type="KEGG" id="yrh:AABB31_04380"/>
<proteinExistence type="predicted"/>
<evidence type="ECO:0000256" key="2">
    <source>
        <dbReference type="ARBA" id="ARBA00022475"/>
    </source>
</evidence>
<accession>A0AAN0NM03</accession>
<keyword evidence="5 6" id="KW-0472">Membrane</keyword>
<keyword evidence="2" id="KW-1003">Cell membrane</keyword>
<evidence type="ECO:0000313" key="8">
    <source>
        <dbReference type="Proteomes" id="UP001470809"/>
    </source>
</evidence>
<dbReference type="PANTHER" id="PTHR30086:SF20">
    <property type="entry name" value="ARGININE EXPORTER PROTEIN ARGO-RELATED"/>
    <property type="match status" value="1"/>
</dbReference>
<dbReference type="InterPro" id="IPR001123">
    <property type="entry name" value="LeuE-type"/>
</dbReference>
<evidence type="ECO:0000256" key="5">
    <source>
        <dbReference type="ARBA" id="ARBA00023136"/>
    </source>
</evidence>
<feature type="transmembrane region" description="Helical" evidence="6">
    <location>
        <begin position="71"/>
        <end position="89"/>
    </location>
</feature>
<dbReference type="Pfam" id="PF01810">
    <property type="entry name" value="LysE"/>
    <property type="match status" value="1"/>
</dbReference>
<feature type="transmembrane region" description="Helical" evidence="6">
    <location>
        <begin position="41"/>
        <end position="64"/>
    </location>
</feature>
<dbReference type="GO" id="GO:0005886">
    <property type="term" value="C:plasma membrane"/>
    <property type="evidence" value="ECO:0007669"/>
    <property type="project" value="UniProtKB-SubCell"/>
</dbReference>
<dbReference type="RefSeq" id="WP_342077467.1">
    <property type="nucleotide sequence ID" value="NZ_CP151767.2"/>
</dbReference>
<organism evidence="7 8">
    <name type="scientific">Yoonia rhodophyticola</name>
    <dbReference type="NCBI Taxonomy" id="3137370"/>
    <lineage>
        <taxon>Bacteria</taxon>
        <taxon>Pseudomonadati</taxon>
        <taxon>Pseudomonadota</taxon>
        <taxon>Alphaproteobacteria</taxon>
        <taxon>Rhodobacterales</taxon>
        <taxon>Paracoccaceae</taxon>
        <taxon>Yoonia</taxon>
    </lineage>
</organism>
<evidence type="ECO:0000256" key="1">
    <source>
        <dbReference type="ARBA" id="ARBA00004651"/>
    </source>
</evidence>
<feature type="transmembrane region" description="Helical" evidence="6">
    <location>
        <begin position="109"/>
        <end position="129"/>
    </location>
</feature>
<reference evidence="7" key="1">
    <citation type="submission" date="2024-08" db="EMBL/GenBank/DDBJ databases">
        <title>Phylogenomic analyses of a clade within the roseobacter group suggest taxonomic reassignments of species of the genera Aestuariivita, Citreicella, Loktanella, Nautella, Pelagibaca, Ruegeria, Thalassobius, Thiobacimonas and Tropicibacter, and the proposal o.</title>
        <authorList>
            <person name="Jeon C.O."/>
        </authorList>
    </citation>
    <scope>NUCLEOTIDE SEQUENCE</scope>
    <source>
        <strain evidence="7">SS1-5</strain>
    </source>
</reference>
<feature type="transmembrane region" description="Helical" evidence="6">
    <location>
        <begin position="171"/>
        <end position="192"/>
    </location>
</feature>
<dbReference type="GO" id="GO:0033228">
    <property type="term" value="P:cysteine export across plasma membrane"/>
    <property type="evidence" value="ECO:0007669"/>
    <property type="project" value="TreeGrafter"/>
</dbReference>
<dbReference type="EMBL" id="CP151767">
    <property type="protein sequence ID" value="WZU68174.1"/>
    <property type="molecule type" value="Genomic_DNA"/>
</dbReference>
<keyword evidence="8" id="KW-1185">Reference proteome</keyword>
<protein>
    <submittedName>
        <fullName evidence="7">LysE family translocator</fullName>
    </submittedName>
</protein>
<dbReference type="GO" id="GO:0015171">
    <property type="term" value="F:amino acid transmembrane transporter activity"/>
    <property type="evidence" value="ECO:0007669"/>
    <property type="project" value="TreeGrafter"/>
</dbReference>
<evidence type="ECO:0000313" key="7">
    <source>
        <dbReference type="EMBL" id="WZU68174.1"/>
    </source>
</evidence>
<gene>
    <name evidence="7" type="ORF">AABB31_04380</name>
</gene>
<comment type="subcellular location">
    <subcellularLocation>
        <location evidence="1">Cell membrane</location>
        <topology evidence="1">Multi-pass membrane protein</topology>
    </subcellularLocation>
</comment>
<evidence type="ECO:0000256" key="3">
    <source>
        <dbReference type="ARBA" id="ARBA00022692"/>
    </source>
</evidence>
<evidence type="ECO:0000256" key="6">
    <source>
        <dbReference type="SAM" id="Phobius"/>
    </source>
</evidence>
<dbReference type="Proteomes" id="UP001470809">
    <property type="component" value="Chromosome"/>
</dbReference>